<dbReference type="EMBL" id="LAZR01064578">
    <property type="protein sequence ID" value="KKK57258.1"/>
    <property type="molecule type" value="Genomic_DNA"/>
</dbReference>
<name>A0A0F8WKP2_9ZZZZ</name>
<evidence type="ECO:0000313" key="1">
    <source>
        <dbReference type="EMBL" id="KKK57258.1"/>
    </source>
</evidence>
<organism evidence="1">
    <name type="scientific">marine sediment metagenome</name>
    <dbReference type="NCBI Taxonomy" id="412755"/>
    <lineage>
        <taxon>unclassified sequences</taxon>
        <taxon>metagenomes</taxon>
        <taxon>ecological metagenomes</taxon>
    </lineage>
</organism>
<reference evidence="1" key="1">
    <citation type="journal article" date="2015" name="Nature">
        <title>Complex archaea that bridge the gap between prokaryotes and eukaryotes.</title>
        <authorList>
            <person name="Spang A."/>
            <person name="Saw J.H."/>
            <person name="Jorgensen S.L."/>
            <person name="Zaremba-Niedzwiedzka K."/>
            <person name="Martijn J."/>
            <person name="Lind A.E."/>
            <person name="van Eijk R."/>
            <person name="Schleper C."/>
            <person name="Guy L."/>
            <person name="Ettema T.J."/>
        </authorList>
    </citation>
    <scope>NUCLEOTIDE SEQUENCE</scope>
</reference>
<comment type="caution">
    <text evidence="1">The sequence shown here is derived from an EMBL/GenBank/DDBJ whole genome shotgun (WGS) entry which is preliminary data.</text>
</comment>
<sequence length="78" mass="9173">MSSQVEKKNHIIHKYKPLLEDSIDFSKIIIPFSDFEKSKKTSFIHDGTEMAIKFNETHLVFQAVMLNEFIDINDEQEN</sequence>
<protein>
    <submittedName>
        <fullName evidence="1">Uncharacterized protein</fullName>
    </submittedName>
</protein>
<proteinExistence type="predicted"/>
<dbReference type="AlphaFoldDB" id="A0A0F8WKP2"/>
<accession>A0A0F8WKP2</accession>
<gene>
    <name evidence="1" type="ORF">LCGC14_3056280</name>
</gene>